<feature type="compositionally biased region" description="Basic residues" evidence="1">
    <location>
        <begin position="300"/>
        <end position="309"/>
    </location>
</feature>
<accession>A0ABP0UQI3</accession>
<evidence type="ECO:0000313" key="2">
    <source>
        <dbReference type="EMBL" id="CAK9227166.1"/>
    </source>
</evidence>
<dbReference type="EMBL" id="OZ019897">
    <property type="protein sequence ID" value="CAK9227166.1"/>
    <property type="molecule type" value="Genomic_DNA"/>
</dbReference>
<keyword evidence="3" id="KW-1185">Reference proteome</keyword>
<proteinExistence type="predicted"/>
<sequence length="354" mass="39167">MKRAADILGCAARFQQVEDHMIFKACNYAKAVRMVLAARKTRIPITSCCCCLKYWGTISAGAGPAAISATTAFWLCTTTGALVVLLHLLLISCSSFTSANRCFSTAPPSDSSFIGLGKHNRLINLKELYGAAFITTHGRNVAAATTTVEDPDHIAIYLSKSRRKSPEVIDHVRQQAADSILAPLLQPDQRPDAAGQRPCPAAAVACNHHHNNNYNILLLQQRLEITKTATSNLLQLLMIKLTWWTKDMMQIQLHMVRDLHKIILNLYDPTTAAVAADHNIAAAAHIQRRPRRMMSSSSRVHIRTRRRKLMLPESSNSYESPKHAAAAANFPHSPSSNDFFGDYRDPQSHPPRSN</sequence>
<dbReference type="Proteomes" id="UP001497512">
    <property type="component" value="Chromosome 5"/>
</dbReference>
<gene>
    <name evidence="2" type="ORF">CSSPTR1EN2_LOCUS18603</name>
</gene>
<organism evidence="2 3">
    <name type="scientific">Sphagnum troendelagicum</name>
    <dbReference type="NCBI Taxonomy" id="128251"/>
    <lineage>
        <taxon>Eukaryota</taxon>
        <taxon>Viridiplantae</taxon>
        <taxon>Streptophyta</taxon>
        <taxon>Embryophyta</taxon>
        <taxon>Bryophyta</taxon>
        <taxon>Sphagnophytina</taxon>
        <taxon>Sphagnopsida</taxon>
        <taxon>Sphagnales</taxon>
        <taxon>Sphagnaceae</taxon>
        <taxon>Sphagnum</taxon>
    </lineage>
</organism>
<evidence type="ECO:0000313" key="3">
    <source>
        <dbReference type="Proteomes" id="UP001497512"/>
    </source>
</evidence>
<name>A0ABP0UQI3_9BRYO</name>
<protein>
    <submittedName>
        <fullName evidence="2">Uncharacterized protein</fullName>
    </submittedName>
</protein>
<reference evidence="2" key="1">
    <citation type="submission" date="2024-02" db="EMBL/GenBank/DDBJ databases">
        <authorList>
            <consortium name="ELIXIR-Norway"/>
            <consortium name="Elixir Norway"/>
        </authorList>
    </citation>
    <scope>NUCLEOTIDE SEQUENCE</scope>
</reference>
<evidence type="ECO:0000256" key="1">
    <source>
        <dbReference type="SAM" id="MobiDB-lite"/>
    </source>
</evidence>
<feature type="region of interest" description="Disordered" evidence="1">
    <location>
        <begin position="287"/>
        <end position="354"/>
    </location>
</feature>